<sequence length="51" mass="5465">MGDTCDVDDTQDVGDICDADDIHDVGVRNEYVGRVDALGTVLQALQKAADR</sequence>
<protein>
    <submittedName>
        <fullName evidence="1">Uncharacterized protein</fullName>
    </submittedName>
</protein>
<reference evidence="1 2" key="1">
    <citation type="journal article" date="2024" name="Int. J. Syst. Evol. Microbiol.">
        <title>Paenibacillus hexagrammi sp. nov., a novel bacterium isolated from the gut content of Hexagrammos agrammus.</title>
        <authorList>
            <person name="Jung H.K."/>
            <person name="Kim D.G."/>
            <person name="Zin H."/>
            <person name="Park J."/>
            <person name="Jung H."/>
            <person name="Kim Y.O."/>
            <person name="Kong H.J."/>
            <person name="Kim J.W."/>
            <person name="Kim Y.S."/>
        </authorList>
    </citation>
    <scope>NUCLEOTIDE SEQUENCE [LARGE SCALE GENOMIC DNA]</scope>
    <source>
        <strain evidence="1 2">YPD9-1</strain>
    </source>
</reference>
<dbReference type="RefSeq" id="WP_235119736.1">
    <property type="nucleotide sequence ID" value="NZ_CP090978.1"/>
</dbReference>
<dbReference type="Proteomes" id="UP001649230">
    <property type="component" value="Chromosome"/>
</dbReference>
<keyword evidence="2" id="KW-1185">Reference proteome</keyword>
<name>A0ABY3SHL6_9BACL</name>
<accession>A0ABY3SHL6</accession>
<gene>
    <name evidence="1" type="ORF">L0M14_28355</name>
</gene>
<evidence type="ECO:0000313" key="1">
    <source>
        <dbReference type="EMBL" id="UJF33377.1"/>
    </source>
</evidence>
<evidence type="ECO:0000313" key="2">
    <source>
        <dbReference type="Proteomes" id="UP001649230"/>
    </source>
</evidence>
<organism evidence="1 2">
    <name type="scientific">Paenibacillus hexagrammi</name>
    <dbReference type="NCBI Taxonomy" id="2908839"/>
    <lineage>
        <taxon>Bacteria</taxon>
        <taxon>Bacillati</taxon>
        <taxon>Bacillota</taxon>
        <taxon>Bacilli</taxon>
        <taxon>Bacillales</taxon>
        <taxon>Paenibacillaceae</taxon>
        <taxon>Paenibacillus</taxon>
    </lineage>
</organism>
<dbReference type="EMBL" id="CP090978">
    <property type="protein sequence ID" value="UJF33377.1"/>
    <property type="molecule type" value="Genomic_DNA"/>
</dbReference>
<proteinExistence type="predicted"/>